<dbReference type="Proteomes" id="UP000001194">
    <property type="component" value="Unassembled WGS sequence"/>
</dbReference>
<organism evidence="3">
    <name type="scientific">Laccaria bicolor (strain S238N-H82 / ATCC MYA-4686)</name>
    <name type="common">Bicoloured deceiver</name>
    <name type="synonym">Laccaria laccata var. bicolor</name>
    <dbReference type="NCBI Taxonomy" id="486041"/>
    <lineage>
        <taxon>Eukaryota</taxon>
        <taxon>Fungi</taxon>
        <taxon>Dikarya</taxon>
        <taxon>Basidiomycota</taxon>
        <taxon>Agaricomycotina</taxon>
        <taxon>Agaricomycetes</taxon>
        <taxon>Agaricomycetidae</taxon>
        <taxon>Agaricales</taxon>
        <taxon>Agaricineae</taxon>
        <taxon>Hydnangiaceae</taxon>
        <taxon>Laccaria</taxon>
    </lineage>
</organism>
<sequence>MASTPSSELIPTPNPSNLTFTVATVAVALTVFLPAAQGKTPTGKPAKAKLKTNKKNKQFSYDFDNTKDNYIAFLNQILAAHGLATKYGPVTSSSRFPIKILTPPACIKADAIDVERHSEYKDLIDNTREKKVNKLTVLVHISAVKDASKKRKAGGPGSESDSGSDGQEIDEGSGEDEKGYTAMDRELGRLRGLLEKKYQNPNDSGYTYITNDGKRLPLTPIMLAQWCRALYDNTATLSDPPNCQAFDIANRGWLLPGRSPTSNSSSSSTNSPSDSLGHVASIFSTLTSLLGAKNLPSPILQPPTPSPASPAQNTPTKLTRFLHHAQDNLGIPNALECEGQLSHCQYGPNIIPYVSDAAIAKCGFTEGDVICLKRGAEAWWASPEAKRKRAQVASPSRDITHAIRFEKQFVEGGSASYFGSGMEMGYNGRSDEYEWWYYCDKVKELVKVPAGQVPILAAEYSDAHEGEDDF</sequence>
<dbReference type="KEGG" id="lbc:LACBIDRAFT_325445"/>
<name>B0D4Y6_LACBS</name>
<gene>
    <name evidence="2" type="ORF">LACBIDRAFT_325445</name>
</gene>
<feature type="compositionally biased region" description="Pro residues" evidence="1">
    <location>
        <begin position="299"/>
        <end position="308"/>
    </location>
</feature>
<protein>
    <submittedName>
        <fullName evidence="2">Predicted protein</fullName>
    </submittedName>
</protein>
<feature type="region of interest" description="Disordered" evidence="1">
    <location>
        <begin position="294"/>
        <end position="315"/>
    </location>
</feature>
<keyword evidence="3" id="KW-1185">Reference proteome</keyword>
<dbReference type="InParanoid" id="B0D4Y6"/>
<dbReference type="EMBL" id="DS547097">
    <property type="protein sequence ID" value="EDR10423.1"/>
    <property type="molecule type" value="Genomic_DNA"/>
</dbReference>
<dbReference type="HOGENOM" id="CLU_033557_2_0_1"/>
<accession>B0D4Y6</accession>
<evidence type="ECO:0000313" key="3">
    <source>
        <dbReference type="Proteomes" id="UP000001194"/>
    </source>
</evidence>
<dbReference type="RefSeq" id="XP_001878873.1">
    <property type="nucleotide sequence ID" value="XM_001878838.1"/>
</dbReference>
<proteinExistence type="predicted"/>
<dbReference type="OrthoDB" id="3259884at2759"/>
<feature type="region of interest" description="Disordered" evidence="1">
    <location>
        <begin position="148"/>
        <end position="182"/>
    </location>
</feature>
<evidence type="ECO:0000313" key="2">
    <source>
        <dbReference type="EMBL" id="EDR10423.1"/>
    </source>
</evidence>
<evidence type="ECO:0000256" key="1">
    <source>
        <dbReference type="SAM" id="MobiDB-lite"/>
    </source>
</evidence>
<dbReference type="GeneID" id="6074401"/>
<reference evidence="2 3" key="1">
    <citation type="journal article" date="2008" name="Nature">
        <title>The genome of Laccaria bicolor provides insights into mycorrhizal symbiosis.</title>
        <authorList>
            <person name="Martin F."/>
            <person name="Aerts A."/>
            <person name="Ahren D."/>
            <person name="Brun A."/>
            <person name="Danchin E.G.J."/>
            <person name="Duchaussoy F."/>
            <person name="Gibon J."/>
            <person name="Kohler A."/>
            <person name="Lindquist E."/>
            <person name="Pereda V."/>
            <person name="Salamov A."/>
            <person name="Shapiro H.J."/>
            <person name="Wuyts J."/>
            <person name="Blaudez D."/>
            <person name="Buee M."/>
            <person name="Brokstein P."/>
            <person name="Canbaeck B."/>
            <person name="Cohen D."/>
            <person name="Courty P.E."/>
            <person name="Coutinho P.M."/>
            <person name="Delaruelle C."/>
            <person name="Detter J.C."/>
            <person name="Deveau A."/>
            <person name="DiFazio S."/>
            <person name="Duplessis S."/>
            <person name="Fraissinet-Tachet L."/>
            <person name="Lucic E."/>
            <person name="Frey-Klett P."/>
            <person name="Fourrey C."/>
            <person name="Feussner I."/>
            <person name="Gay G."/>
            <person name="Grimwood J."/>
            <person name="Hoegger P.J."/>
            <person name="Jain P."/>
            <person name="Kilaru S."/>
            <person name="Labbe J."/>
            <person name="Lin Y.C."/>
            <person name="Legue V."/>
            <person name="Le Tacon F."/>
            <person name="Marmeisse R."/>
            <person name="Melayah D."/>
            <person name="Montanini B."/>
            <person name="Muratet M."/>
            <person name="Nehls U."/>
            <person name="Niculita-Hirzel H."/>
            <person name="Oudot-Le Secq M.P."/>
            <person name="Peter M."/>
            <person name="Quesneville H."/>
            <person name="Rajashekar B."/>
            <person name="Reich M."/>
            <person name="Rouhier N."/>
            <person name="Schmutz J."/>
            <person name="Yin T."/>
            <person name="Chalot M."/>
            <person name="Henrissat B."/>
            <person name="Kuees U."/>
            <person name="Lucas S."/>
            <person name="Van de Peer Y."/>
            <person name="Podila G.K."/>
            <person name="Polle A."/>
            <person name="Pukkila P.J."/>
            <person name="Richardson P.M."/>
            <person name="Rouze P."/>
            <person name="Sanders I.R."/>
            <person name="Stajich J.E."/>
            <person name="Tunlid A."/>
            <person name="Tuskan G."/>
            <person name="Grigoriev I.V."/>
        </authorList>
    </citation>
    <scope>NUCLEOTIDE SEQUENCE [LARGE SCALE GENOMIC DNA]</scope>
    <source>
        <strain evidence="3">S238N-H82 / ATCC MYA-4686</strain>
    </source>
</reference>
<dbReference type="AlphaFoldDB" id="B0D4Y6"/>